<organism evidence="2 3">
    <name type="scientific">Sphingobium fuliginis (strain ATCC 27551)</name>
    <dbReference type="NCBI Taxonomy" id="336203"/>
    <lineage>
        <taxon>Bacteria</taxon>
        <taxon>Pseudomonadati</taxon>
        <taxon>Pseudomonadota</taxon>
        <taxon>Alphaproteobacteria</taxon>
        <taxon>Sphingomonadales</taxon>
        <taxon>Sphingomonadaceae</taxon>
        <taxon>Sphingobium</taxon>
    </lineage>
</organism>
<comment type="caution">
    <text evidence="2">The sequence shown here is derived from an EMBL/GenBank/DDBJ whole genome shotgun (WGS) entry which is preliminary data.</text>
</comment>
<dbReference type="SUPFAM" id="SSF48452">
    <property type="entry name" value="TPR-like"/>
    <property type="match status" value="1"/>
</dbReference>
<dbReference type="Pfam" id="PF12770">
    <property type="entry name" value="CHAT"/>
    <property type="match status" value="1"/>
</dbReference>
<dbReference type="InterPro" id="IPR011990">
    <property type="entry name" value="TPR-like_helical_dom_sf"/>
</dbReference>
<reference evidence="3" key="1">
    <citation type="journal article" date="2019" name="Int. J. Syst. Evol. Microbiol.">
        <title>The Global Catalogue of Microorganisms (GCM) 10K type strain sequencing project: providing services to taxonomists for standard genome sequencing and annotation.</title>
        <authorList>
            <consortium name="The Broad Institute Genomics Platform"/>
            <consortium name="The Broad Institute Genome Sequencing Center for Infectious Disease"/>
            <person name="Wu L."/>
            <person name="Ma J."/>
        </authorList>
    </citation>
    <scope>NUCLEOTIDE SEQUENCE [LARGE SCALE GENOMIC DNA]</scope>
    <source>
        <strain evidence="3">CCM 7327</strain>
    </source>
</reference>
<feature type="domain" description="CHAT" evidence="1">
    <location>
        <begin position="730"/>
        <end position="1065"/>
    </location>
</feature>
<dbReference type="SMART" id="SM00028">
    <property type="entry name" value="TPR"/>
    <property type="match status" value="3"/>
</dbReference>
<dbReference type="Proteomes" id="UP000628109">
    <property type="component" value="Unassembled WGS sequence"/>
</dbReference>
<protein>
    <submittedName>
        <fullName evidence="2">CHAT domain-containing protein</fullName>
    </submittedName>
</protein>
<gene>
    <name evidence="2" type="ORF">GCM10019071_21170</name>
</gene>
<evidence type="ECO:0000313" key="3">
    <source>
        <dbReference type="Proteomes" id="UP000628109"/>
    </source>
</evidence>
<sequence>MPFALRRTIGRRYDGPIMLRGALHGHIRRGLGDKPLSALGKLVRGPAMWAALSLSVAAHAQAAGDRPLLRDSFRIGSEGGALCQAQSATGDPAARTMFDRAWTLVCRDAARPVGQIYALRRGSGDGDASLLDRLASSRKMAVECNAPGGVSLPGMGAALMRNCTGAVGAYRILTVERSKTVYVAQGYAAYTSALDLGLRSVMAGRIVPGKVDIATVGTNDAGYARLQAATLDPQTVLAEGYRRNASGNYAEAAEFFDSLTDRLARDPDAAKLTPAERANRAHEYLVNRGLQLSNLGLFDQADAAFAEARGITTADAVQIRLRRNFEAMHHINRQDTAGALAILDRPLAGSVATVAADGNGGVSVPPEVAAEMSSGAMQARALGVRQDNRLTPVERAAIIDAQAQQLRGTILRLSGQPGPARDVLSKAMARAVAIRDGRVTSITRLRAQLLGEIALTYEAQGDYGQAERQLNQALTLLGAQYPETVALNGARARLGAFLIRRGRNEDALTIYRGIVASTMENRATLTGMANQLQPYFNLLTQEIPTRPELTADLFAASQMLLRPGAADTLEQLSRELSAGDGEAARLFRQSVSLSRDIERGRIALAQLQQAAERQEALLPDMARAQADIDQLAADQANTLSSLAAYPQYRALSPQGLTLAEMQATLNPGEGYYKLAQLGDALYALWIDGAGATGYRLTASATDVARKVAALRETISIDVNGAQTTYALDLPVARSLYLDLFGPVEQRLAAARHLIFEPDGAMLQLPVNLLVAGQAGVNAYEARVARGGDEFDFRGVEWLGRDHAVSTALSARAFRDARAAAPSGAAQNYIGFGDNAPLAGAVLAASSRGSLSNGTGDDCGWSPQQWNRPIPATELREAAQAIGGQGSELITGAAFTDEAVMARGDLDRFRILHFATHGLVTPPHPGCPARPALLTSFAPDGKSDGLLQFSEIFDLRLNADLVVLSACDTAGAAGVETTRAAGLSGGGGALDGLVRAFIGAGSRAVIASHWPAPEDYRATERLMGGLFAVGADQPVADALRAAQIRLMDDPETSHPFYWSGFAIIGDGARPLIARR</sequence>
<dbReference type="InterPro" id="IPR019734">
    <property type="entry name" value="TPR_rpt"/>
</dbReference>
<dbReference type="InterPro" id="IPR024983">
    <property type="entry name" value="CHAT_dom"/>
</dbReference>
<keyword evidence="3" id="KW-1185">Reference proteome</keyword>
<accession>A0ABQ1EXF4</accession>
<evidence type="ECO:0000259" key="1">
    <source>
        <dbReference type="Pfam" id="PF12770"/>
    </source>
</evidence>
<name>A0ABQ1EXF4_SPHSA</name>
<dbReference type="Gene3D" id="1.25.40.10">
    <property type="entry name" value="Tetratricopeptide repeat domain"/>
    <property type="match status" value="1"/>
</dbReference>
<dbReference type="EMBL" id="BMDU01000004">
    <property type="protein sequence ID" value="GFZ90909.1"/>
    <property type="molecule type" value="Genomic_DNA"/>
</dbReference>
<proteinExistence type="predicted"/>
<evidence type="ECO:0000313" key="2">
    <source>
        <dbReference type="EMBL" id="GFZ90909.1"/>
    </source>
</evidence>